<reference evidence="13 14" key="1">
    <citation type="submission" date="2023-06" db="EMBL/GenBank/DDBJ databases">
        <authorList>
            <person name="Oyuntsetseg B."/>
            <person name="Kim S.B."/>
        </authorList>
    </citation>
    <scope>NUCLEOTIDE SEQUENCE [LARGE SCALE GENOMIC DNA]</scope>
    <source>
        <strain evidence="13 14">2-2</strain>
    </source>
</reference>
<accession>A0ABY8XJM4</accession>
<dbReference type="Pfam" id="PF03737">
    <property type="entry name" value="RraA-like"/>
    <property type="match status" value="1"/>
</dbReference>
<evidence type="ECO:0000256" key="10">
    <source>
        <dbReference type="ARBA" id="ARBA00030169"/>
    </source>
</evidence>
<evidence type="ECO:0000256" key="12">
    <source>
        <dbReference type="ARBA" id="ARBA00047973"/>
    </source>
</evidence>
<comment type="catalytic activity">
    <reaction evidence="12">
        <text>oxaloacetate + H(+) = pyruvate + CO2</text>
        <dbReference type="Rhea" id="RHEA:15641"/>
        <dbReference type="ChEBI" id="CHEBI:15361"/>
        <dbReference type="ChEBI" id="CHEBI:15378"/>
        <dbReference type="ChEBI" id="CHEBI:16452"/>
        <dbReference type="ChEBI" id="CHEBI:16526"/>
        <dbReference type="EC" id="4.1.1.112"/>
    </reaction>
</comment>
<evidence type="ECO:0000256" key="1">
    <source>
        <dbReference type="ARBA" id="ARBA00001342"/>
    </source>
</evidence>
<dbReference type="Gene3D" id="3.50.30.40">
    <property type="entry name" value="Ribonuclease E inhibitor RraA/RraA-like"/>
    <property type="match status" value="1"/>
</dbReference>
<dbReference type="PANTHER" id="PTHR33254">
    <property type="entry name" value="4-HYDROXY-4-METHYL-2-OXOGLUTARATE ALDOLASE 3-RELATED"/>
    <property type="match status" value="1"/>
</dbReference>
<dbReference type="EMBL" id="CP127173">
    <property type="protein sequence ID" value="WIV55798.1"/>
    <property type="molecule type" value="Genomic_DNA"/>
</dbReference>
<evidence type="ECO:0000256" key="3">
    <source>
        <dbReference type="ARBA" id="ARBA00008621"/>
    </source>
</evidence>
<organism evidence="13 14">
    <name type="scientific">Amycolatopsis nalaikhensis</name>
    <dbReference type="NCBI Taxonomy" id="715472"/>
    <lineage>
        <taxon>Bacteria</taxon>
        <taxon>Bacillati</taxon>
        <taxon>Actinomycetota</taxon>
        <taxon>Actinomycetes</taxon>
        <taxon>Pseudonocardiales</taxon>
        <taxon>Pseudonocardiaceae</taxon>
        <taxon>Amycolatopsis</taxon>
    </lineage>
</organism>
<comment type="similarity">
    <text evidence="3">Belongs to the class II aldolase/RraA-like family.</text>
</comment>
<comment type="function">
    <text evidence="8">Catalyzes the aldol cleavage of 4-hydroxy-4-methyl-2-oxoglutarate (HMG) into 2 molecules of pyruvate. Also contains a secondary oxaloacetate (OAA) decarboxylase activity due to the common pyruvate enolate transition state formed following C-C bond cleavage in the retro-aldol and decarboxylation reactions.</text>
</comment>
<name>A0ABY8XJM4_9PSEU</name>
<keyword evidence="14" id="KW-1185">Reference proteome</keyword>
<evidence type="ECO:0000256" key="8">
    <source>
        <dbReference type="ARBA" id="ARBA00025046"/>
    </source>
</evidence>
<dbReference type="PANTHER" id="PTHR33254:SF4">
    <property type="entry name" value="4-HYDROXY-4-METHYL-2-OXOGLUTARATE ALDOLASE 3-RELATED"/>
    <property type="match status" value="1"/>
</dbReference>
<sequence length="224" mass="23178">MPVTEDLAQRFRAVDTTALCDADKTTRVLADAIRPRSARTRIFGPAFTVRCRDDFLGVLQAVEAAAPGDVVVVDGGAREIALGGELFARGALARSLGGLVVDAGYRDLGYVANCALPVYSRFVTPMSGTAVKPGELGVPVTCGGVTVNPGDLVLADGEGVVVVAPDRIESLLDAALAIKETETALVGRLDAGATLGDVFALAEHVTALERGEPSALRPRTRPPG</sequence>
<evidence type="ECO:0000256" key="9">
    <source>
        <dbReference type="ARBA" id="ARBA00029596"/>
    </source>
</evidence>
<gene>
    <name evidence="13" type="ORF">QP939_44500</name>
</gene>
<dbReference type="CDD" id="cd16841">
    <property type="entry name" value="RraA_family"/>
    <property type="match status" value="1"/>
</dbReference>
<evidence type="ECO:0000256" key="2">
    <source>
        <dbReference type="ARBA" id="ARBA00001968"/>
    </source>
</evidence>
<dbReference type="SUPFAM" id="SSF89562">
    <property type="entry name" value="RraA-like"/>
    <property type="match status" value="1"/>
</dbReference>
<evidence type="ECO:0000256" key="5">
    <source>
        <dbReference type="ARBA" id="ARBA00012213"/>
    </source>
</evidence>
<protein>
    <recommendedName>
        <fullName evidence="7">Putative 4-hydroxy-4-methyl-2-oxoglutarate aldolase</fullName>
        <ecNumber evidence="6">4.1.1.112</ecNumber>
        <ecNumber evidence="5">4.1.3.17</ecNumber>
    </recommendedName>
    <alternativeName>
        <fullName evidence="11">Oxaloacetate decarboxylase</fullName>
    </alternativeName>
    <alternativeName>
        <fullName evidence="9">Regulator of ribonuclease activity homolog</fullName>
    </alternativeName>
    <alternativeName>
        <fullName evidence="10">RraA-like protein</fullName>
    </alternativeName>
</protein>
<dbReference type="InterPro" id="IPR005493">
    <property type="entry name" value="RraA/RraA-like"/>
</dbReference>
<comment type="catalytic activity">
    <reaction evidence="1">
        <text>4-hydroxy-4-methyl-2-oxoglutarate = 2 pyruvate</text>
        <dbReference type="Rhea" id="RHEA:22748"/>
        <dbReference type="ChEBI" id="CHEBI:15361"/>
        <dbReference type="ChEBI" id="CHEBI:58276"/>
        <dbReference type="EC" id="4.1.3.17"/>
    </reaction>
</comment>
<evidence type="ECO:0000256" key="6">
    <source>
        <dbReference type="ARBA" id="ARBA00012947"/>
    </source>
</evidence>
<evidence type="ECO:0000256" key="4">
    <source>
        <dbReference type="ARBA" id="ARBA00011233"/>
    </source>
</evidence>
<dbReference type="RefSeq" id="WP_285452859.1">
    <property type="nucleotide sequence ID" value="NZ_CP127173.1"/>
</dbReference>
<evidence type="ECO:0000256" key="11">
    <source>
        <dbReference type="ARBA" id="ARBA00032305"/>
    </source>
</evidence>
<proteinExistence type="inferred from homology"/>
<dbReference type="InterPro" id="IPR036704">
    <property type="entry name" value="RraA/RraA-like_sf"/>
</dbReference>
<evidence type="ECO:0000313" key="13">
    <source>
        <dbReference type="EMBL" id="WIV55798.1"/>
    </source>
</evidence>
<evidence type="ECO:0000313" key="14">
    <source>
        <dbReference type="Proteomes" id="UP001227101"/>
    </source>
</evidence>
<dbReference type="Proteomes" id="UP001227101">
    <property type="component" value="Chromosome"/>
</dbReference>
<dbReference type="EC" id="4.1.1.112" evidence="6"/>
<comment type="cofactor">
    <cofactor evidence="2">
        <name>a divalent metal cation</name>
        <dbReference type="ChEBI" id="CHEBI:60240"/>
    </cofactor>
</comment>
<comment type="subunit">
    <text evidence="4">Homotrimer.</text>
</comment>
<evidence type="ECO:0000256" key="7">
    <source>
        <dbReference type="ARBA" id="ARBA00016549"/>
    </source>
</evidence>
<dbReference type="EC" id="4.1.3.17" evidence="5"/>